<dbReference type="PROSITE" id="PS51192">
    <property type="entry name" value="HELICASE_ATP_BIND_1"/>
    <property type="match status" value="1"/>
</dbReference>
<dbReference type="GO" id="GO:0005634">
    <property type="term" value="C:nucleus"/>
    <property type="evidence" value="ECO:0007669"/>
    <property type="project" value="TreeGrafter"/>
</dbReference>
<feature type="compositionally biased region" description="Acidic residues" evidence="5">
    <location>
        <begin position="317"/>
        <end position="328"/>
    </location>
</feature>
<dbReference type="GO" id="GO:0005524">
    <property type="term" value="F:ATP binding"/>
    <property type="evidence" value="ECO:0007669"/>
    <property type="project" value="UniProtKB-KW"/>
</dbReference>
<dbReference type="GO" id="GO:0016787">
    <property type="term" value="F:hydrolase activity"/>
    <property type="evidence" value="ECO:0007669"/>
    <property type="project" value="UniProtKB-KW"/>
</dbReference>
<dbReference type="InterPro" id="IPR014001">
    <property type="entry name" value="Helicase_ATP-bd"/>
</dbReference>
<dbReference type="InterPro" id="IPR001650">
    <property type="entry name" value="Helicase_C-like"/>
</dbReference>
<dbReference type="AlphaFoldDB" id="A0A401KI37"/>
<dbReference type="SMART" id="SM00490">
    <property type="entry name" value="HELICc"/>
    <property type="match status" value="1"/>
</dbReference>
<accession>A0A401KI37</accession>
<dbReference type="SMART" id="SM00487">
    <property type="entry name" value="DEXDc"/>
    <property type="match status" value="1"/>
</dbReference>
<keyword evidence="2" id="KW-0378">Hydrolase</keyword>
<evidence type="ECO:0000256" key="2">
    <source>
        <dbReference type="ARBA" id="ARBA00022801"/>
    </source>
</evidence>
<dbReference type="Proteomes" id="UP000286921">
    <property type="component" value="Unassembled WGS sequence"/>
</dbReference>
<evidence type="ECO:0000259" key="6">
    <source>
        <dbReference type="PROSITE" id="PS51192"/>
    </source>
</evidence>
<reference evidence="8 9" key="1">
    <citation type="submission" date="2016-09" db="EMBL/GenBank/DDBJ databases">
        <title>Aspergillus awamori IFM 58123T.</title>
        <authorList>
            <person name="Kusuya Y."/>
            <person name="Shimizu M."/>
            <person name="Takahashi H."/>
            <person name="Yaguchi T."/>
        </authorList>
    </citation>
    <scope>NUCLEOTIDE SEQUENCE [LARGE SCALE GENOMIC DNA]</scope>
    <source>
        <strain evidence="8 9">IFM 58123</strain>
    </source>
</reference>
<feature type="compositionally biased region" description="Basic residues" evidence="5">
    <location>
        <begin position="1055"/>
        <end position="1077"/>
    </location>
</feature>
<keyword evidence="3" id="KW-0067">ATP-binding</keyword>
<dbReference type="Pfam" id="PF00176">
    <property type="entry name" value="SNF2-rel_dom"/>
    <property type="match status" value="1"/>
</dbReference>
<dbReference type="Gene3D" id="3.40.50.300">
    <property type="entry name" value="P-loop containing nucleotide triphosphate hydrolases"/>
    <property type="match status" value="1"/>
</dbReference>
<dbReference type="PROSITE" id="PS51194">
    <property type="entry name" value="HELICASE_CTER"/>
    <property type="match status" value="1"/>
</dbReference>
<dbReference type="EMBL" id="BDHI01000001">
    <property type="protein sequence ID" value="GCB18947.1"/>
    <property type="molecule type" value="Genomic_DNA"/>
</dbReference>
<feature type="domain" description="Helicase ATP-binding" evidence="6">
    <location>
        <begin position="434"/>
        <end position="648"/>
    </location>
</feature>
<evidence type="ECO:0000256" key="4">
    <source>
        <dbReference type="SAM" id="Coils"/>
    </source>
</evidence>
<evidence type="ECO:0000256" key="3">
    <source>
        <dbReference type="ARBA" id="ARBA00022840"/>
    </source>
</evidence>
<feature type="domain" description="Helicase C-terminal" evidence="7">
    <location>
        <begin position="840"/>
        <end position="992"/>
    </location>
</feature>
<dbReference type="InterPro" id="IPR027417">
    <property type="entry name" value="P-loop_NTPase"/>
</dbReference>
<keyword evidence="9" id="KW-1185">Reference proteome</keyword>
<dbReference type="STRING" id="105351.A0A401KI37"/>
<sequence>MADQIEDLWKDVDLEGDYGDEPIKLDLGKGRKGLQHALNLGTLEDWKAWLKSDLVAPYWKELWESCLRLDTVQSLKRGIGLSQVQELMHTGEAGGKRRYSQVFGRDQSSWQVGDHLACFSYWVKNENLKSNQGVFYGRNISDEDMDRAVWALKGVLVEMHSPSQINKPMGGAAIFGTSRAEKRPGSPVAGGRQSKRIKEKAALSFLVADEDEMTKQRLDKELEALEDDFTDEEMANLEEELQKVAGPAGPSSSRDFIKNQNTTSASWMEDVLTPRKKIELGRKSGKYNPSDTYWKIVCINMALHLTKQKEEKSQNNSDDDDDDEEPEADDAWLAKDINNAVFENDLYQSLEDFEIPATVAPTTETLLEINPESVTRLQEQQKWLDNAELQVDCTDEDLSALGIEDPNYPRIPGMVRSCCLKFWQPAAIWKLWRIWADHKTLGGVLADSVGLGKTIETIGFILTVARQKRQQMQANFKVSTKPTLIIVPPHLIEQWASELGNVSNKLKVLIYFGDNRTQGGSSLFIKGRLSRDHDIFRPDYDGRYTVVLTTYQTLEARHGLSAVSQWHKKKYSSQYKPTDRIPSDYPYELRKCFDLVVCDEAHYLRNANSGTSLAVHWLRGSFNLLITATPFFNTRNTDFQGYSRLLLFDRPTPPDMRPEELMSQDKYLLSVDFFRKYIFPQTIDDHTSATRMRVLLKHLMIRRSMASAVPIGSERTIGRDIPPVVRKVFEVPFTQEEGDAYNAYWDKNRKVLTLDTTDPNTPRFKWVMQNLRRLVLGGSWLGFVMLESLVMKIQEKQVVAGEDDIKAFYRTLVKPPETEEEDGLQVAAHQLAGMLKGSPKMRLMIEVLRDQVLLRGEKALIWTFFPGEEVYVHATLRAAGFDALMLHSNLDHKERNDMVNNFNTHRDSYMILIMSYLVNSAGLNLQRFCRNVHLFSVALARAIIEQAIGRVNRVGQTQVVQVFDYRVPDTFQISLNNRASQKALPGVLTDMSSSLASLLEPEKDYVEANKWVLRDGNLMYLEDVDERKKGDITDPDTLLDAIMAELEGAQFDPNKKKKRRNPMTPRKKKTPTKKAAGKKAAGGV</sequence>
<dbReference type="InterPro" id="IPR000330">
    <property type="entry name" value="SNF2_N"/>
</dbReference>
<feature type="region of interest" description="Disordered" evidence="5">
    <location>
        <begin position="1049"/>
        <end position="1084"/>
    </location>
</feature>
<dbReference type="Pfam" id="PF00271">
    <property type="entry name" value="Helicase_C"/>
    <property type="match status" value="1"/>
</dbReference>
<dbReference type="GO" id="GO:0008094">
    <property type="term" value="F:ATP-dependent activity, acting on DNA"/>
    <property type="evidence" value="ECO:0007669"/>
    <property type="project" value="TreeGrafter"/>
</dbReference>
<dbReference type="InterPro" id="IPR038718">
    <property type="entry name" value="SNF2-like_sf"/>
</dbReference>
<proteinExistence type="predicted"/>
<evidence type="ECO:0000259" key="7">
    <source>
        <dbReference type="PROSITE" id="PS51194"/>
    </source>
</evidence>
<dbReference type="CDD" id="cd18793">
    <property type="entry name" value="SF2_C_SNF"/>
    <property type="match status" value="1"/>
</dbReference>
<dbReference type="SUPFAM" id="SSF52540">
    <property type="entry name" value="P-loop containing nucleoside triphosphate hydrolases"/>
    <property type="match status" value="2"/>
</dbReference>
<evidence type="ECO:0000313" key="9">
    <source>
        <dbReference type="Proteomes" id="UP000286921"/>
    </source>
</evidence>
<keyword evidence="1" id="KW-0547">Nucleotide-binding</keyword>
<comment type="caution">
    <text evidence="8">The sequence shown here is derived from an EMBL/GenBank/DDBJ whole genome shotgun (WGS) entry which is preliminary data.</text>
</comment>
<evidence type="ECO:0000256" key="1">
    <source>
        <dbReference type="ARBA" id="ARBA00022741"/>
    </source>
</evidence>
<protein>
    <submittedName>
        <fullName evidence="8">Transcription termination factor 2</fullName>
    </submittedName>
</protein>
<dbReference type="InterPro" id="IPR050628">
    <property type="entry name" value="SNF2_RAD54_helicase_TF"/>
</dbReference>
<organism evidence="8 9">
    <name type="scientific">Aspergillus awamori</name>
    <name type="common">Black koji mold</name>
    <dbReference type="NCBI Taxonomy" id="105351"/>
    <lineage>
        <taxon>Eukaryota</taxon>
        <taxon>Fungi</taxon>
        <taxon>Dikarya</taxon>
        <taxon>Ascomycota</taxon>
        <taxon>Pezizomycotina</taxon>
        <taxon>Eurotiomycetes</taxon>
        <taxon>Eurotiomycetidae</taxon>
        <taxon>Eurotiales</taxon>
        <taxon>Aspergillaceae</taxon>
        <taxon>Aspergillus</taxon>
    </lineage>
</organism>
<dbReference type="GO" id="GO:0006281">
    <property type="term" value="P:DNA repair"/>
    <property type="evidence" value="ECO:0007669"/>
    <property type="project" value="TreeGrafter"/>
</dbReference>
<feature type="region of interest" description="Disordered" evidence="5">
    <location>
        <begin position="308"/>
        <end position="328"/>
    </location>
</feature>
<keyword evidence="4" id="KW-0175">Coiled coil</keyword>
<dbReference type="Gene3D" id="3.40.50.10810">
    <property type="entry name" value="Tandem AAA-ATPase domain"/>
    <property type="match status" value="1"/>
</dbReference>
<feature type="coiled-coil region" evidence="4">
    <location>
        <begin position="208"/>
        <end position="235"/>
    </location>
</feature>
<evidence type="ECO:0000256" key="5">
    <source>
        <dbReference type="SAM" id="MobiDB-lite"/>
    </source>
</evidence>
<dbReference type="InterPro" id="IPR049730">
    <property type="entry name" value="SNF2/RAD54-like_C"/>
</dbReference>
<dbReference type="PANTHER" id="PTHR45626">
    <property type="entry name" value="TRANSCRIPTION TERMINATION FACTOR 2-RELATED"/>
    <property type="match status" value="1"/>
</dbReference>
<evidence type="ECO:0000313" key="8">
    <source>
        <dbReference type="EMBL" id="GCB18947.1"/>
    </source>
</evidence>
<gene>
    <name evidence="8" type="ORF">AAWM_01832</name>
</gene>
<name>A0A401KI37_ASPAW</name>